<dbReference type="OrthoDB" id="43813at2759"/>
<evidence type="ECO:0000259" key="1">
    <source>
        <dbReference type="Pfam" id="PF00266"/>
    </source>
</evidence>
<proteinExistence type="predicted"/>
<sequence>MVENPKSFEEDRIESTSCGGCNPMFDPNINTSSGRDVIYLNNAGQAWLDPDVQAVGRESVNYPPFVQPSAEISSKIRQSFAQLIQAQPKEIAIVPSTAFAITMAAKNILRLCEKGKGHERNKILLLQDQMCSAVYPWQGICDESEQSDYPLSLHIVPYPKDGSGWTDAVLSHLSAHANEILVACLPPLHWSDGAIVDLSQIDPVCRANRILLVIDATQAVGIMPLNVQQLQPAMLACSIHKWLRGPSGASLVYIDKSLFETWSPLDQHGRSRDMKDGPSWESYPNEMTTKGYPDKFLPDARKFDGGGKPNPIILPMLQKSLEQVLERVNLHTCQSQLRTIVNPLLTWITANPDRFEMPKSPHVYHLIGIRPTDGWLSVTQMLKIAKTLQTDHQIFLAVRCGAFRISPYLNTTEHDMNEFVRIFDGVVTKFWSGR</sequence>
<dbReference type="EMBL" id="JAGRRH010000021">
    <property type="protein sequence ID" value="KAG7346954.1"/>
    <property type="molecule type" value="Genomic_DNA"/>
</dbReference>
<keyword evidence="3" id="KW-1185">Reference proteome</keyword>
<gene>
    <name evidence="2" type="ORF">IV203_006023</name>
</gene>
<keyword evidence="2" id="KW-0808">Transferase</keyword>
<keyword evidence="2" id="KW-0032">Aminotransferase</keyword>
<organism evidence="2 3">
    <name type="scientific">Nitzschia inconspicua</name>
    <dbReference type="NCBI Taxonomy" id="303405"/>
    <lineage>
        <taxon>Eukaryota</taxon>
        <taxon>Sar</taxon>
        <taxon>Stramenopiles</taxon>
        <taxon>Ochrophyta</taxon>
        <taxon>Bacillariophyta</taxon>
        <taxon>Bacillariophyceae</taxon>
        <taxon>Bacillariophycidae</taxon>
        <taxon>Bacillariales</taxon>
        <taxon>Bacillariaceae</taxon>
        <taxon>Nitzschia</taxon>
    </lineage>
</organism>
<dbReference type="Pfam" id="PF00266">
    <property type="entry name" value="Aminotran_5"/>
    <property type="match status" value="1"/>
</dbReference>
<protein>
    <submittedName>
        <fullName evidence="2">Aminotransferase</fullName>
    </submittedName>
</protein>
<feature type="domain" description="Aminotransferase class V" evidence="1">
    <location>
        <begin position="70"/>
        <end position="273"/>
    </location>
</feature>
<dbReference type="PANTHER" id="PTHR43586:SF15">
    <property type="entry name" value="BLR3095 PROTEIN"/>
    <property type="match status" value="1"/>
</dbReference>
<comment type="caution">
    <text evidence="2">The sequence shown here is derived from an EMBL/GenBank/DDBJ whole genome shotgun (WGS) entry which is preliminary data.</text>
</comment>
<evidence type="ECO:0000313" key="3">
    <source>
        <dbReference type="Proteomes" id="UP000693970"/>
    </source>
</evidence>
<dbReference type="PANTHER" id="PTHR43586">
    <property type="entry name" value="CYSTEINE DESULFURASE"/>
    <property type="match status" value="1"/>
</dbReference>
<evidence type="ECO:0000313" key="2">
    <source>
        <dbReference type="EMBL" id="KAG7346954.1"/>
    </source>
</evidence>
<reference evidence="2" key="2">
    <citation type="submission" date="2021-04" db="EMBL/GenBank/DDBJ databases">
        <authorList>
            <person name="Podell S."/>
        </authorList>
    </citation>
    <scope>NUCLEOTIDE SEQUENCE</scope>
    <source>
        <strain evidence="2">Hildebrandi</strain>
    </source>
</reference>
<dbReference type="GO" id="GO:0008483">
    <property type="term" value="F:transaminase activity"/>
    <property type="evidence" value="ECO:0007669"/>
    <property type="project" value="UniProtKB-KW"/>
</dbReference>
<name>A0A9K3KNI3_9STRA</name>
<reference evidence="2" key="1">
    <citation type="journal article" date="2021" name="Sci. Rep.">
        <title>Diploid genomic architecture of Nitzschia inconspicua, an elite biomass production diatom.</title>
        <authorList>
            <person name="Oliver A."/>
            <person name="Podell S."/>
            <person name="Pinowska A."/>
            <person name="Traller J.C."/>
            <person name="Smith S.R."/>
            <person name="McClure R."/>
            <person name="Beliaev A."/>
            <person name="Bohutskyi P."/>
            <person name="Hill E.A."/>
            <person name="Rabines A."/>
            <person name="Zheng H."/>
            <person name="Allen L.Z."/>
            <person name="Kuo A."/>
            <person name="Grigoriev I.V."/>
            <person name="Allen A.E."/>
            <person name="Hazlebeck D."/>
            <person name="Allen E.E."/>
        </authorList>
    </citation>
    <scope>NUCLEOTIDE SEQUENCE</scope>
    <source>
        <strain evidence="2">Hildebrandi</strain>
    </source>
</reference>
<accession>A0A9K3KNI3</accession>
<dbReference type="Proteomes" id="UP000693970">
    <property type="component" value="Unassembled WGS sequence"/>
</dbReference>
<dbReference type="AlphaFoldDB" id="A0A9K3KNI3"/>
<dbReference type="InterPro" id="IPR000192">
    <property type="entry name" value="Aminotrans_V_dom"/>
</dbReference>